<dbReference type="SMART" id="SM00184">
    <property type="entry name" value="RING"/>
    <property type="match status" value="1"/>
</dbReference>
<dbReference type="GO" id="GO:0008270">
    <property type="term" value="F:zinc ion binding"/>
    <property type="evidence" value="ECO:0007669"/>
    <property type="project" value="UniProtKB-KW"/>
</dbReference>
<evidence type="ECO:0000313" key="5">
    <source>
        <dbReference type="Proteomes" id="UP000663193"/>
    </source>
</evidence>
<accession>A0A7U2ET79</accession>
<dbReference type="Proteomes" id="UP000663193">
    <property type="component" value="Chromosome 1"/>
</dbReference>
<proteinExistence type="predicted"/>
<dbReference type="OrthoDB" id="3800599at2759"/>
<evidence type="ECO:0000259" key="3">
    <source>
        <dbReference type="PROSITE" id="PS50089"/>
    </source>
</evidence>
<evidence type="ECO:0000256" key="1">
    <source>
        <dbReference type="PROSITE-ProRule" id="PRU00175"/>
    </source>
</evidence>
<dbReference type="SUPFAM" id="SSF57850">
    <property type="entry name" value="RING/U-box"/>
    <property type="match status" value="1"/>
</dbReference>
<dbReference type="PROSITE" id="PS50089">
    <property type="entry name" value="ZF_RING_2"/>
    <property type="match status" value="1"/>
</dbReference>
<evidence type="ECO:0000256" key="2">
    <source>
        <dbReference type="SAM" id="MobiDB-lite"/>
    </source>
</evidence>
<dbReference type="InterPro" id="IPR001841">
    <property type="entry name" value="Znf_RING"/>
</dbReference>
<evidence type="ECO:0000313" key="4">
    <source>
        <dbReference type="EMBL" id="QRC91578.1"/>
    </source>
</evidence>
<name>A0A7U2ET79_PHANO</name>
<keyword evidence="1" id="KW-0863">Zinc-finger</keyword>
<feature type="region of interest" description="Disordered" evidence="2">
    <location>
        <begin position="133"/>
        <end position="160"/>
    </location>
</feature>
<feature type="domain" description="RING-type" evidence="3">
    <location>
        <begin position="423"/>
        <end position="470"/>
    </location>
</feature>
<reference evidence="5" key="1">
    <citation type="journal article" date="2021" name="BMC Genomics">
        <title>Chromosome-level genome assembly and manually-curated proteome of model necrotroph Parastagonospora nodorum Sn15 reveals a genome-wide trove of candidate effector homologs, and redundancy of virulence-related functions within an accessory chromosome.</title>
        <authorList>
            <person name="Bertazzoni S."/>
            <person name="Jones D.A.B."/>
            <person name="Phan H.T."/>
            <person name="Tan K.-C."/>
            <person name="Hane J.K."/>
        </authorList>
    </citation>
    <scope>NUCLEOTIDE SEQUENCE [LARGE SCALE GENOMIC DNA]</scope>
    <source>
        <strain evidence="5">SN15 / ATCC MYA-4574 / FGSC 10173)</strain>
    </source>
</reference>
<dbReference type="AlphaFoldDB" id="A0A7U2ET79"/>
<dbReference type="EMBL" id="CP069023">
    <property type="protein sequence ID" value="QRC91578.1"/>
    <property type="molecule type" value="Genomic_DNA"/>
</dbReference>
<protein>
    <recommendedName>
        <fullName evidence="3">RING-type domain-containing protein</fullName>
    </recommendedName>
</protein>
<keyword evidence="1" id="KW-0862">Zinc</keyword>
<dbReference type="VEuPathDB" id="FungiDB:JI435_427120"/>
<keyword evidence="5" id="KW-1185">Reference proteome</keyword>
<gene>
    <name evidence="4" type="ORF">JI435_427120</name>
</gene>
<sequence>MDDFYAYQRSQNEHWASSRVHVEDFHYATAQKDVVCRCTRPNNHGQGWVRNTEIIEMCAEFFCRNKAKMTCTKAQWRTAGTVSPGNNASQRFIAPNKDAANIIPVEGDIISKSIPFKYDSKSTTDLLRARADASVDTPYPSPKSDMEHLRSEPSGAPDIPEEVWTKARPSVWTDRRVSASSSSTPLGTAPVSHFPTGQVSHAFISEHEVAIHHASAATIWSQVQRDAEGELYKIPTASSACSLTPTRTKILADTFGASILQKPSCAEPSYYARPRRSSSLYSDDPEVSPGMISLYTSEASDEEQQFLPKVYELPSQHVPAELFTIRNRHELVGGAVAGIDYQAVYLRELEGNRPGSYSGWPGRQACISIVPSSLSQKSMEPSPRLSTIFQEIEAVVGLPDQEEFLLRHVAVCSRANPPPLRNCSLCKQPHRDRGRRAIGLPGCGHFLHEGCLIADFRIRDESIGRCPLCRLALCMRDLADCLETDRKAIFGSQHTRRHDEVRIEFQIRGQIARLQSEEEFAAAQLRLLKDYIEVHADECWQQWQAHTSTEPDWFGEVIKPSIKLFKGWNLPSQQSRYFCDRDAFLKFVAWAELVRLMNVTKVAASKVQGPRTPFPSLAELHRKFFWSKDRYEKEKNIWKTTRSGVLDCEKVAQDAYNLAMSTLSCLN</sequence>
<organism evidence="4 5">
    <name type="scientific">Phaeosphaeria nodorum (strain SN15 / ATCC MYA-4574 / FGSC 10173)</name>
    <name type="common">Glume blotch fungus</name>
    <name type="synonym">Parastagonospora nodorum</name>
    <dbReference type="NCBI Taxonomy" id="321614"/>
    <lineage>
        <taxon>Eukaryota</taxon>
        <taxon>Fungi</taxon>
        <taxon>Dikarya</taxon>
        <taxon>Ascomycota</taxon>
        <taxon>Pezizomycotina</taxon>
        <taxon>Dothideomycetes</taxon>
        <taxon>Pleosporomycetidae</taxon>
        <taxon>Pleosporales</taxon>
        <taxon>Pleosporineae</taxon>
        <taxon>Phaeosphaeriaceae</taxon>
        <taxon>Parastagonospora</taxon>
    </lineage>
</organism>
<keyword evidence="1" id="KW-0479">Metal-binding</keyword>